<evidence type="ECO:0000256" key="6">
    <source>
        <dbReference type="SAM" id="Phobius"/>
    </source>
</evidence>
<dbReference type="PANTHER" id="PTHR33529">
    <property type="entry name" value="SLR0882 PROTEIN-RELATED"/>
    <property type="match status" value="1"/>
</dbReference>
<keyword evidence="5 6" id="KW-0472">Membrane</keyword>
<dbReference type="InterPro" id="IPR005495">
    <property type="entry name" value="LptG/LptF_permease"/>
</dbReference>
<proteinExistence type="predicted"/>
<keyword evidence="3 6" id="KW-0812">Transmembrane</keyword>
<dbReference type="GO" id="GO:0015920">
    <property type="term" value="P:lipopolysaccharide transport"/>
    <property type="evidence" value="ECO:0007669"/>
    <property type="project" value="TreeGrafter"/>
</dbReference>
<comment type="subcellular location">
    <subcellularLocation>
        <location evidence="1">Cell membrane</location>
        <topology evidence="1">Multi-pass membrane protein</topology>
    </subcellularLocation>
</comment>
<feature type="transmembrane region" description="Helical" evidence="6">
    <location>
        <begin position="331"/>
        <end position="353"/>
    </location>
</feature>
<dbReference type="GO" id="GO:0055085">
    <property type="term" value="P:transmembrane transport"/>
    <property type="evidence" value="ECO:0007669"/>
    <property type="project" value="InterPro"/>
</dbReference>
<dbReference type="GO" id="GO:0043190">
    <property type="term" value="C:ATP-binding cassette (ABC) transporter complex"/>
    <property type="evidence" value="ECO:0007669"/>
    <property type="project" value="InterPro"/>
</dbReference>
<dbReference type="STRING" id="340177.Cag_0302"/>
<dbReference type="Pfam" id="PF03739">
    <property type="entry name" value="LptF_LptG"/>
    <property type="match status" value="1"/>
</dbReference>
<feature type="transmembrane region" description="Helical" evidence="6">
    <location>
        <begin position="302"/>
        <end position="319"/>
    </location>
</feature>
<feature type="transmembrane region" description="Helical" evidence="6">
    <location>
        <begin position="53"/>
        <end position="78"/>
    </location>
</feature>
<evidence type="ECO:0000256" key="2">
    <source>
        <dbReference type="ARBA" id="ARBA00022475"/>
    </source>
</evidence>
<reference evidence="7" key="1">
    <citation type="submission" date="2005-08" db="EMBL/GenBank/DDBJ databases">
        <title>Complete sequence of Chlorobium chlorochromatii CaD3.</title>
        <authorList>
            <person name="Copeland A."/>
            <person name="Lucas S."/>
            <person name="Lapidus A."/>
            <person name="Barry K."/>
            <person name="Detter J.C."/>
            <person name="Glavina T."/>
            <person name="Hammon N."/>
            <person name="Israni S."/>
            <person name="Pitluck S."/>
            <person name="Bryant D."/>
            <person name="Schmutz J."/>
            <person name="Larimer F."/>
            <person name="Land M."/>
            <person name="Kyrpides N."/>
            <person name="Ivanova N."/>
            <person name="Richardson P."/>
        </authorList>
    </citation>
    <scope>NUCLEOTIDE SEQUENCE [LARGE SCALE GENOMIC DNA]</scope>
    <source>
        <strain evidence="7">CaD3</strain>
    </source>
</reference>
<feature type="transmembrane region" description="Helical" evidence="6">
    <location>
        <begin position="12"/>
        <end position="33"/>
    </location>
</feature>
<evidence type="ECO:0008006" key="8">
    <source>
        <dbReference type="Google" id="ProtNLM"/>
    </source>
</evidence>
<name>Q3ATU7_CHLCH</name>
<evidence type="ECO:0000256" key="5">
    <source>
        <dbReference type="ARBA" id="ARBA00023136"/>
    </source>
</evidence>
<keyword evidence="4 6" id="KW-1133">Transmembrane helix</keyword>
<dbReference type="EMBL" id="CP000108">
    <property type="protein sequence ID" value="ABB27578.1"/>
    <property type="molecule type" value="Genomic_DNA"/>
</dbReference>
<evidence type="ECO:0000256" key="3">
    <source>
        <dbReference type="ARBA" id="ARBA00022692"/>
    </source>
</evidence>
<dbReference type="KEGG" id="cch:Cag_0302"/>
<evidence type="ECO:0000256" key="1">
    <source>
        <dbReference type="ARBA" id="ARBA00004651"/>
    </source>
</evidence>
<evidence type="ECO:0000256" key="4">
    <source>
        <dbReference type="ARBA" id="ARBA00022989"/>
    </source>
</evidence>
<dbReference type="PANTHER" id="PTHR33529:SF8">
    <property type="entry name" value="PERMEASE, YJGP_YJGQ FAMILY"/>
    <property type="match status" value="1"/>
</dbReference>
<dbReference type="HOGENOM" id="CLU_028799_3_1_10"/>
<feature type="transmembrane region" description="Helical" evidence="6">
    <location>
        <begin position="99"/>
        <end position="122"/>
    </location>
</feature>
<dbReference type="eggNOG" id="COG0795">
    <property type="taxonomic scope" value="Bacteria"/>
</dbReference>
<protein>
    <recommendedName>
        <fullName evidence="8">Permease YjgP/YjgQ</fullName>
    </recommendedName>
</protein>
<gene>
    <name evidence="7" type="ordered locus">Cag_0302</name>
</gene>
<dbReference type="OrthoDB" id="9807977at2"/>
<evidence type="ECO:0000313" key="7">
    <source>
        <dbReference type="EMBL" id="ABB27578.1"/>
    </source>
</evidence>
<dbReference type="AlphaFoldDB" id="Q3ATU7"/>
<dbReference type="InterPro" id="IPR030923">
    <property type="entry name" value="LptG"/>
</dbReference>
<accession>Q3ATU7</accession>
<organism evidence="7">
    <name type="scientific">Chlorobium chlorochromatii (strain CaD3)</name>
    <dbReference type="NCBI Taxonomy" id="340177"/>
    <lineage>
        <taxon>Bacteria</taxon>
        <taxon>Pseudomonadati</taxon>
        <taxon>Chlorobiota</taxon>
        <taxon>Chlorobiia</taxon>
        <taxon>Chlorobiales</taxon>
        <taxon>Chlorobiaceae</taxon>
        <taxon>Chlorobium/Pelodictyon group</taxon>
        <taxon>Chlorobium</taxon>
    </lineage>
</organism>
<dbReference type="NCBIfam" id="TIGR04408">
    <property type="entry name" value="LptG_lptG"/>
    <property type="match status" value="1"/>
</dbReference>
<feature type="transmembrane region" description="Helical" evidence="6">
    <location>
        <begin position="277"/>
        <end position="295"/>
    </location>
</feature>
<keyword evidence="2" id="KW-1003">Cell membrane</keyword>
<sequence>MKILERYIFQQFIKAFLFTALVFVSLFIIINMIEKLGNFMDHHVSALEIARYYLLSIPSIFLVTSPVSALLASILVAGKLATQNELPAIRSAGVSMRQLLTPFAWGALLLFLFNFFNAGWLAPTTYSHNRTFEQLYLGKNAGDQETRNLHLLDSGNRFISIGAFNPINESLNNVSIERLSGATMISRIDADSMHYNRRTKRWTMWRVTERYFSNGYQSFTTKPTATIRLALRPKALHEMRLQPDEITLPRHYQFLREKEEAGFSGLERSAVKFHNKIAMPFASLIITLIGVPLAARKKRGGIAAEIAITLFIGFLYLGIQRTIAIAGYQGVLPPIVAAWLPNLLFLVVGWVLYKKSTDS</sequence>